<accession>A6G634</accession>
<dbReference type="GO" id="GO:0004671">
    <property type="term" value="F:protein C-terminal S-isoprenylcysteine carboxyl O-methyltransferase activity"/>
    <property type="evidence" value="ECO:0007669"/>
    <property type="project" value="InterPro"/>
</dbReference>
<dbReference type="Pfam" id="PF04140">
    <property type="entry name" value="ICMT"/>
    <property type="match status" value="1"/>
</dbReference>
<dbReference type="InterPro" id="IPR007269">
    <property type="entry name" value="ICMT_MeTrfase"/>
</dbReference>
<dbReference type="EMBL" id="ABCS01000028">
    <property type="protein sequence ID" value="EDM78636.1"/>
    <property type="molecule type" value="Genomic_DNA"/>
</dbReference>
<evidence type="ECO:0000256" key="3">
    <source>
        <dbReference type="ARBA" id="ARBA00022989"/>
    </source>
</evidence>
<feature type="transmembrane region" description="Helical" evidence="5">
    <location>
        <begin position="48"/>
        <end position="65"/>
    </location>
</feature>
<keyword evidence="7" id="KW-1185">Reference proteome</keyword>
<dbReference type="eggNOG" id="COG1755">
    <property type="taxonomic scope" value="Bacteria"/>
</dbReference>
<evidence type="ECO:0000313" key="7">
    <source>
        <dbReference type="Proteomes" id="UP000005801"/>
    </source>
</evidence>
<keyword evidence="3 5" id="KW-1133">Transmembrane helix</keyword>
<dbReference type="AlphaFoldDB" id="A6G634"/>
<keyword evidence="4 5" id="KW-0472">Membrane</keyword>
<name>A6G634_9BACT</name>
<proteinExistence type="predicted"/>
<reference evidence="6 7" key="1">
    <citation type="submission" date="2007-06" db="EMBL/GenBank/DDBJ databases">
        <authorList>
            <person name="Shimkets L."/>
            <person name="Ferriera S."/>
            <person name="Johnson J."/>
            <person name="Kravitz S."/>
            <person name="Beeson K."/>
            <person name="Sutton G."/>
            <person name="Rogers Y.-H."/>
            <person name="Friedman R."/>
            <person name="Frazier M."/>
            <person name="Venter J.C."/>
        </authorList>
    </citation>
    <scope>NUCLEOTIDE SEQUENCE [LARGE SCALE GENOMIC DNA]</scope>
    <source>
        <strain evidence="6 7">SIR-1</strain>
    </source>
</reference>
<feature type="transmembrane region" description="Helical" evidence="5">
    <location>
        <begin position="129"/>
        <end position="162"/>
    </location>
</feature>
<evidence type="ECO:0000256" key="1">
    <source>
        <dbReference type="ARBA" id="ARBA00004141"/>
    </source>
</evidence>
<protein>
    <recommendedName>
        <fullName evidence="8">Isoprenylcysteine carboxyl methyltransferase</fullName>
    </recommendedName>
</protein>
<comment type="caution">
    <text evidence="6">The sequence shown here is derived from an EMBL/GenBank/DDBJ whole genome shotgun (WGS) entry which is preliminary data.</text>
</comment>
<evidence type="ECO:0000313" key="6">
    <source>
        <dbReference type="EMBL" id="EDM78636.1"/>
    </source>
</evidence>
<feature type="transmembrane region" description="Helical" evidence="5">
    <location>
        <begin position="77"/>
        <end position="96"/>
    </location>
</feature>
<comment type="subcellular location">
    <subcellularLocation>
        <location evidence="1">Membrane</location>
        <topology evidence="1">Multi-pass membrane protein</topology>
    </subcellularLocation>
</comment>
<dbReference type="Gene3D" id="1.20.120.1630">
    <property type="match status" value="1"/>
</dbReference>
<organism evidence="6 7">
    <name type="scientific">Plesiocystis pacifica SIR-1</name>
    <dbReference type="NCBI Taxonomy" id="391625"/>
    <lineage>
        <taxon>Bacteria</taxon>
        <taxon>Pseudomonadati</taxon>
        <taxon>Myxococcota</taxon>
        <taxon>Polyangia</taxon>
        <taxon>Nannocystales</taxon>
        <taxon>Nannocystaceae</taxon>
        <taxon>Plesiocystis</taxon>
    </lineage>
</organism>
<dbReference type="GO" id="GO:0016020">
    <property type="term" value="C:membrane"/>
    <property type="evidence" value="ECO:0007669"/>
    <property type="project" value="UniProtKB-SubCell"/>
</dbReference>
<gene>
    <name evidence="6" type="ORF">PPSIR1_29333</name>
</gene>
<dbReference type="STRING" id="391625.PPSIR1_29333"/>
<evidence type="ECO:0000256" key="5">
    <source>
        <dbReference type="SAM" id="Phobius"/>
    </source>
</evidence>
<dbReference type="Proteomes" id="UP000005801">
    <property type="component" value="Unassembled WGS sequence"/>
</dbReference>
<evidence type="ECO:0008006" key="8">
    <source>
        <dbReference type="Google" id="ProtNLM"/>
    </source>
</evidence>
<evidence type="ECO:0000256" key="2">
    <source>
        <dbReference type="ARBA" id="ARBA00022692"/>
    </source>
</evidence>
<keyword evidence="2 5" id="KW-0812">Transmembrane</keyword>
<sequence>MVSGAPAMAALVATFAIVAVQRVAELRVAKRHQAWALQNGGRLIEEPHYWMFFVLHTGWLFAWLAEAWLRGPALATLWPAYVGAFVLAGFVRYWAITSLGERWNTKIIVFDGLAPVRRGPYRFLNHPNYLVVAVELACVPLIFDAWITAAACSVLNAALLLGLRIPAEMKAMAEAAGAPTP</sequence>
<evidence type="ECO:0000256" key="4">
    <source>
        <dbReference type="ARBA" id="ARBA00023136"/>
    </source>
</evidence>